<dbReference type="PANTHER" id="PTHR11431">
    <property type="entry name" value="FERRITIN"/>
    <property type="match status" value="1"/>
</dbReference>
<evidence type="ECO:0000256" key="4">
    <source>
        <dbReference type="ARBA" id="ARBA00023004"/>
    </source>
</evidence>
<comment type="similarity">
    <text evidence="1 6">Belongs to the ferritin family.</text>
</comment>
<evidence type="ECO:0000313" key="8">
    <source>
        <dbReference type="EMBL" id="OAQ27486.1"/>
    </source>
</evidence>
<keyword evidence="3 5" id="KW-0479">Metal-binding</keyword>
<evidence type="ECO:0000313" key="9">
    <source>
        <dbReference type="Proteomes" id="UP000078512"/>
    </source>
</evidence>
<feature type="binding site" evidence="5">
    <location>
        <position position="136"/>
    </location>
    <ligand>
        <name>Fe cation</name>
        <dbReference type="ChEBI" id="CHEBI:24875"/>
        <label>1</label>
    </ligand>
</feature>
<evidence type="ECO:0000256" key="6">
    <source>
        <dbReference type="RuleBase" id="RU361145"/>
    </source>
</evidence>
<dbReference type="GO" id="GO:0005737">
    <property type="term" value="C:cytoplasm"/>
    <property type="evidence" value="ECO:0007669"/>
    <property type="project" value="TreeGrafter"/>
</dbReference>
<dbReference type="Proteomes" id="UP000078512">
    <property type="component" value="Unassembled WGS sequence"/>
</dbReference>
<dbReference type="InterPro" id="IPR012347">
    <property type="entry name" value="Ferritin-like"/>
</dbReference>
<feature type="binding site" evidence="5">
    <location>
        <position position="102"/>
    </location>
    <ligand>
        <name>Fe cation</name>
        <dbReference type="ChEBI" id="CHEBI:24875"/>
        <label>1</label>
    </ligand>
</feature>
<dbReference type="GO" id="GO:0008198">
    <property type="term" value="F:ferrous iron binding"/>
    <property type="evidence" value="ECO:0007669"/>
    <property type="project" value="TreeGrafter"/>
</dbReference>
<dbReference type="InterPro" id="IPR008331">
    <property type="entry name" value="Ferritin_DPS_dom"/>
</dbReference>
<dbReference type="EMBL" id="KV442056">
    <property type="protein sequence ID" value="OAQ27486.1"/>
    <property type="molecule type" value="Genomic_DNA"/>
</dbReference>
<dbReference type="PROSITE" id="PS50905">
    <property type="entry name" value="FERRITIN_LIKE"/>
    <property type="match status" value="1"/>
</dbReference>
<evidence type="ECO:0000256" key="3">
    <source>
        <dbReference type="ARBA" id="ARBA00022723"/>
    </source>
</evidence>
<dbReference type="STRING" id="1314771.A0A197JSR1"/>
<keyword evidence="9" id="KW-1185">Reference proteome</keyword>
<comment type="catalytic activity">
    <reaction evidence="6">
        <text>4 Fe(2+) + O2 + 4 H(+) = 4 Fe(3+) + 2 H2O</text>
        <dbReference type="Rhea" id="RHEA:11148"/>
        <dbReference type="ChEBI" id="CHEBI:15377"/>
        <dbReference type="ChEBI" id="CHEBI:15378"/>
        <dbReference type="ChEBI" id="CHEBI:15379"/>
        <dbReference type="ChEBI" id="CHEBI:29033"/>
        <dbReference type="ChEBI" id="CHEBI:29034"/>
        <dbReference type="EC" id="1.16.3.1"/>
    </reaction>
</comment>
<sequence length="179" mass="19734">MSLAKQNFSNVVEDALNQQISLEMTASQTYLAIAAYMGSDTVALPGLEKFFNEQSEEEREHAQHLIDYQNKRGGHAVIPSVPAPTSEWASAKNAVESALQLEKDVNKNLLRMESLAEDQHDPQLVNMLRSKYLKEQVDSIAEIAKLMTQLNRVGGDGLGLHLFDQTLLKSGVKGVIGQV</sequence>
<evidence type="ECO:0000259" key="7">
    <source>
        <dbReference type="PROSITE" id="PS50905"/>
    </source>
</evidence>
<comment type="function">
    <text evidence="6">Stores iron in a soluble, non-toxic, readily available form. Important for iron homeostasis. Iron is taken up in the ferrous form and deposited as ferric hydroxides after oxidation.</text>
</comment>
<dbReference type="InterPro" id="IPR009078">
    <property type="entry name" value="Ferritin-like_SF"/>
</dbReference>
<evidence type="ECO:0000256" key="2">
    <source>
        <dbReference type="ARBA" id="ARBA00022434"/>
    </source>
</evidence>
<dbReference type="EC" id="1.16.3.1" evidence="6"/>
<keyword evidence="2 6" id="KW-0409">Iron storage</keyword>
<evidence type="ECO:0000256" key="1">
    <source>
        <dbReference type="ARBA" id="ARBA00007513"/>
    </source>
</evidence>
<keyword evidence="4 5" id="KW-0408">Iron</keyword>
<dbReference type="InterPro" id="IPR001519">
    <property type="entry name" value="Ferritin"/>
</dbReference>
<dbReference type="Pfam" id="PF00210">
    <property type="entry name" value="Ferritin"/>
    <property type="match status" value="1"/>
</dbReference>
<feature type="domain" description="Ferritin-like diiron" evidence="7">
    <location>
        <begin position="6"/>
        <end position="154"/>
    </location>
</feature>
<name>A0A197JSR1_9FUNG</name>
<feature type="binding site" evidence="5">
    <location>
        <position position="61"/>
    </location>
    <ligand>
        <name>Fe cation</name>
        <dbReference type="ChEBI" id="CHEBI:24875"/>
        <label>1</label>
    </ligand>
</feature>
<dbReference type="AlphaFoldDB" id="A0A197JSR1"/>
<accession>A0A197JSR1</accession>
<dbReference type="CDD" id="cd01056">
    <property type="entry name" value="Euk_Ferritin"/>
    <property type="match status" value="1"/>
</dbReference>
<protein>
    <recommendedName>
        <fullName evidence="6">Ferritin</fullName>
        <ecNumber evidence="6">1.16.3.1</ecNumber>
    </recommendedName>
</protein>
<feature type="binding site" evidence="5">
    <location>
        <position position="23"/>
    </location>
    <ligand>
        <name>Fe cation</name>
        <dbReference type="ChEBI" id="CHEBI:24875"/>
        <label>1</label>
    </ligand>
</feature>
<dbReference type="PANTHER" id="PTHR11431:SF75">
    <property type="entry name" value="FERRITIN"/>
    <property type="match status" value="1"/>
</dbReference>
<dbReference type="SUPFAM" id="SSF47240">
    <property type="entry name" value="Ferritin-like"/>
    <property type="match status" value="1"/>
</dbReference>
<dbReference type="InterPro" id="IPR009040">
    <property type="entry name" value="Ferritin-like_diiron"/>
</dbReference>
<proteinExistence type="inferred from homology"/>
<dbReference type="GO" id="GO:0008199">
    <property type="term" value="F:ferric iron binding"/>
    <property type="evidence" value="ECO:0007669"/>
    <property type="project" value="InterPro"/>
</dbReference>
<gene>
    <name evidence="8" type="ORF">K457DRAFT_139419</name>
</gene>
<dbReference type="GO" id="GO:0004322">
    <property type="term" value="F:ferroxidase activity"/>
    <property type="evidence" value="ECO:0007669"/>
    <property type="project" value="UniProtKB-EC"/>
</dbReference>
<reference evidence="8 9" key="1">
    <citation type="submission" date="2016-05" db="EMBL/GenBank/DDBJ databases">
        <title>Genome sequencing reveals origins of a unique bacterial endosymbiosis in the earliest lineages of terrestrial Fungi.</title>
        <authorList>
            <consortium name="DOE Joint Genome Institute"/>
            <person name="Uehling J."/>
            <person name="Gryganskyi A."/>
            <person name="Hameed K."/>
            <person name="Tschaplinski T."/>
            <person name="Misztal P."/>
            <person name="Wu S."/>
            <person name="Desiro A."/>
            <person name="Vande Pol N."/>
            <person name="Du Z.-Y."/>
            <person name="Zienkiewicz A."/>
            <person name="Zienkiewicz K."/>
            <person name="Morin E."/>
            <person name="Tisserant E."/>
            <person name="Splivallo R."/>
            <person name="Hainaut M."/>
            <person name="Henrissat B."/>
            <person name="Ohm R."/>
            <person name="Kuo A."/>
            <person name="Yan J."/>
            <person name="Lipzen A."/>
            <person name="Nolan M."/>
            <person name="Labutti K."/>
            <person name="Barry K."/>
            <person name="Goldstein A."/>
            <person name="Labbe J."/>
            <person name="Schadt C."/>
            <person name="Tuskan G."/>
            <person name="Grigoriev I."/>
            <person name="Martin F."/>
            <person name="Vilgalys R."/>
            <person name="Bonito G."/>
        </authorList>
    </citation>
    <scope>NUCLEOTIDE SEQUENCE [LARGE SCALE GENOMIC DNA]</scope>
    <source>
        <strain evidence="8 9">AG-77</strain>
    </source>
</reference>
<dbReference type="GO" id="GO:0006826">
    <property type="term" value="P:iron ion transport"/>
    <property type="evidence" value="ECO:0007669"/>
    <property type="project" value="InterPro"/>
</dbReference>
<dbReference type="OrthoDB" id="186462at2759"/>
<dbReference type="FunFam" id="1.20.1260.10:FF:000002">
    <property type="entry name" value="Ferritin, mitochondrial"/>
    <property type="match status" value="1"/>
</dbReference>
<organism evidence="8 9">
    <name type="scientific">Linnemannia elongata AG-77</name>
    <dbReference type="NCBI Taxonomy" id="1314771"/>
    <lineage>
        <taxon>Eukaryota</taxon>
        <taxon>Fungi</taxon>
        <taxon>Fungi incertae sedis</taxon>
        <taxon>Mucoromycota</taxon>
        <taxon>Mortierellomycotina</taxon>
        <taxon>Mortierellomycetes</taxon>
        <taxon>Mortierellales</taxon>
        <taxon>Mortierellaceae</taxon>
        <taxon>Linnemannia</taxon>
    </lineage>
</organism>
<keyword evidence="6" id="KW-0560">Oxidoreductase</keyword>
<dbReference type="Gene3D" id="1.20.1260.10">
    <property type="match status" value="1"/>
</dbReference>
<feature type="binding site" evidence="5">
    <location>
        <position position="58"/>
    </location>
    <ligand>
        <name>Fe cation</name>
        <dbReference type="ChEBI" id="CHEBI:24875"/>
        <label>1</label>
    </ligand>
</feature>
<evidence type="ECO:0000256" key="5">
    <source>
        <dbReference type="PIRSR" id="PIRSR601519-1"/>
    </source>
</evidence>
<dbReference type="GO" id="GO:0006879">
    <property type="term" value="P:intracellular iron ion homeostasis"/>
    <property type="evidence" value="ECO:0007669"/>
    <property type="project" value="UniProtKB-KW"/>
</dbReference>